<comment type="subcellular location">
    <subcellularLocation>
        <location evidence="1">Cell junction</location>
        <location evidence="1">Adherens junction</location>
    </subcellularLocation>
</comment>
<feature type="region of interest" description="Disordered" evidence="6">
    <location>
        <begin position="390"/>
        <end position="444"/>
    </location>
</feature>
<protein>
    <submittedName>
        <fullName evidence="7">Uncharacterized protein</fullName>
    </submittedName>
</protein>
<keyword evidence="4 5" id="KW-0175">Coiled coil</keyword>
<comment type="similarity">
    <text evidence="2">Belongs to the CCDC85 family.</text>
</comment>
<gene>
    <name evidence="7" type="ORF">Mgra_00005201</name>
</gene>
<evidence type="ECO:0000313" key="7">
    <source>
        <dbReference type="EMBL" id="KAF7635380.1"/>
    </source>
</evidence>
<feature type="coiled-coil region" evidence="5">
    <location>
        <begin position="68"/>
        <end position="187"/>
    </location>
</feature>
<dbReference type="GO" id="GO:0005912">
    <property type="term" value="C:adherens junction"/>
    <property type="evidence" value="ECO:0007669"/>
    <property type="project" value="UniProtKB-SubCell"/>
</dbReference>
<evidence type="ECO:0000256" key="1">
    <source>
        <dbReference type="ARBA" id="ARBA00004536"/>
    </source>
</evidence>
<proteinExistence type="inferred from homology"/>
<evidence type="ECO:0000256" key="2">
    <source>
        <dbReference type="ARBA" id="ARBA00009052"/>
    </source>
</evidence>
<evidence type="ECO:0000256" key="3">
    <source>
        <dbReference type="ARBA" id="ARBA00022949"/>
    </source>
</evidence>
<dbReference type="Proteomes" id="UP000605970">
    <property type="component" value="Unassembled WGS sequence"/>
</dbReference>
<dbReference type="PANTHER" id="PTHR13546">
    <property type="entry name" value="RE60986P"/>
    <property type="match status" value="1"/>
</dbReference>
<name>A0A8S9ZPN0_9BILA</name>
<dbReference type="OrthoDB" id="10056395at2759"/>
<feature type="compositionally biased region" description="Basic and acidic residues" evidence="6">
    <location>
        <begin position="422"/>
        <end position="434"/>
    </location>
</feature>
<accession>A0A8S9ZPN0</accession>
<evidence type="ECO:0000256" key="4">
    <source>
        <dbReference type="ARBA" id="ARBA00023054"/>
    </source>
</evidence>
<evidence type="ECO:0000313" key="8">
    <source>
        <dbReference type="Proteomes" id="UP000605970"/>
    </source>
</evidence>
<keyword evidence="3" id="KW-0965">Cell junction</keyword>
<comment type="caution">
    <text evidence="7">The sequence shown here is derived from an EMBL/GenBank/DDBJ whole genome shotgun (WGS) entry which is preliminary data.</text>
</comment>
<organism evidence="7 8">
    <name type="scientific">Meloidogyne graminicola</name>
    <dbReference type="NCBI Taxonomy" id="189291"/>
    <lineage>
        <taxon>Eukaryota</taxon>
        <taxon>Metazoa</taxon>
        <taxon>Ecdysozoa</taxon>
        <taxon>Nematoda</taxon>
        <taxon>Chromadorea</taxon>
        <taxon>Rhabditida</taxon>
        <taxon>Tylenchina</taxon>
        <taxon>Tylenchomorpha</taxon>
        <taxon>Tylenchoidea</taxon>
        <taxon>Meloidogynidae</taxon>
        <taxon>Meloidogyninae</taxon>
        <taxon>Meloidogyne</taxon>
    </lineage>
</organism>
<dbReference type="Pfam" id="PF10226">
    <property type="entry name" value="CCDC85"/>
    <property type="match status" value="1"/>
</dbReference>
<reference evidence="7" key="1">
    <citation type="journal article" date="2020" name="Ecol. Evol.">
        <title>Genome structure and content of the rice root-knot nematode (Meloidogyne graminicola).</title>
        <authorList>
            <person name="Phan N.T."/>
            <person name="Danchin E.G.J."/>
            <person name="Klopp C."/>
            <person name="Perfus-Barbeoch L."/>
            <person name="Kozlowski D.K."/>
            <person name="Koutsovoulos G.D."/>
            <person name="Lopez-Roques C."/>
            <person name="Bouchez O."/>
            <person name="Zahm M."/>
            <person name="Besnard G."/>
            <person name="Bellafiore S."/>
        </authorList>
    </citation>
    <scope>NUCLEOTIDE SEQUENCE</scope>
    <source>
        <strain evidence="7">VN-18</strain>
    </source>
</reference>
<evidence type="ECO:0000256" key="6">
    <source>
        <dbReference type="SAM" id="MobiDB-lite"/>
    </source>
</evidence>
<dbReference type="InterPro" id="IPR019359">
    <property type="entry name" value="CCDC85"/>
</dbReference>
<feature type="compositionally biased region" description="Low complexity" evidence="6">
    <location>
        <begin position="400"/>
        <end position="419"/>
    </location>
</feature>
<evidence type="ECO:0000256" key="5">
    <source>
        <dbReference type="SAM" id="Coils"/>
    </source>
</evidence>
<dbReference type="EMBL" id="JABEBT010000043">
    <property type="protein sequence ID" value="KAF7635380.1"/>
    <property type="molecule type" value="Genomic_DNA"/>
</dbReference>
<dbReference type="PANTHER" id="PTHR13546:SF15">
    <property type="entry name" value="CCDC85"/>
    <property type="match status" value="1"/>
</dbReference>
<sequence length="520" mass="59686">MGLMRRFSSLSSNTIKNRNTNSFDSNDNIITNCKNNEEKEICSNSSNASTSKISDKVDKQTFDIVANLDAYKQRCKALEAENRRLMSNLNVMIEKNNKNNEPLLEEINQLKEQMNLKNNEKQELLNLIQRLSADCEKERELTREWQRVGQFNNKVIQRDIQRYQTRIELLEQKCTKMTSESVELKKLCLYLSRQRQALLNQLGHIYKTENSGEEINEENEVFDCKDVNLVENSLNTSQIQIDGIQETVLQSIYSDMQSSYLLAQLEATPRRKGLQQLSKEFNNQVLPCFCNFSNSGASTDSTTTTNFGSSFYSLSSDDTSSTTIFVLDKDGEEEFQKIEDSTDPLLNLPQLQVRELCTISEEKESDNEENFYLKNQSNWREERTEEKLENFKNLNTHRNSSTSTSSSSSSSGAFSATSSNGEEFRGENDEKKGEEENDYLPPEMPLLLKNESPSIITQLNGRPSSCMETNILENYNLEQRATLPRVNNNINSNNTRMNGRLSLALDVKWFLCQVNNKSNY</sequence>
<keyword evidence="8" id="KW-1185">Reference proteome</keyword>
<dbReference type="AlphaFoldDB" id="A0A8S9ZPN0"/>